<organism evidence="3 4">
    <name type="scientific">Cuscuta epithymum</name>
    <dbReference type="NCBI Taxonomy" id="186058"/>
    <lineage>
        <taxon>Eukaryota</taxon>
        <taxon>Viridiplantae</taxon>
        <taxon>Streptophyta</taxon>
        <taxon>Embryophyta</taxon>
        <taxon>Tracheophyta</taxon>
        <taxon>Spermatophyta</taxon>
        <taxon>Magnoliopsida</taxon>
        <taxon>eudicotyledons</taxon>
        <taxon>Gunneridae</taxon>
        <taxon>Pentapetalae</taxon>
        <taxon>asterids</taxon>
        <taxon>lamiids</taxon>
        <taxon>Solanales</taxon>
        <taxon>Convolvulaceae</taxon>
        <taxon>Cuscuteae</taxon>
        <taxon>Cuscuta</taxon>
        <taxon>Cuscuta subgen. Cuscuta</taxon>
    </lineage>
</organism>
<evidence type="ECO:0000313" key="3">
    <source>
        <dbReference type="EMBL" id="CAH9133195.1"/>
    </source>
</evidence>
<dbReference type="Proteomes" id="UP001152523">
    <property type="component" value="Unassembled WGS sequence"/>
</dbReference>
<feature type="region of interest" description="Disordered" evidence="1">
    <location>
        <begin position="293"/>
        <end position="312"/>
    </location>
</feature>
<dbReference type="AlphaFoldDB" id="A0AAV0FCA5"/>
<feature type="transmembrane region" description="Helical" evidence="2">
    <location>
        <begin position="344"/>
        <end position="365"/>
    </location>
</feature>
<dbReference type="GO" id="GO:0015919">
    <property type="term" value="P:peroxisomal membrane transport"/>
    <property type="evidence" value="ECO:0007669"/>
    <property type="project" value="InterPro"/>
</dbReference>
<comment type="caution">
    <text evidence="3">The sequence shown here is derived from an EMBL/GenBank/DDBJ whole genome shotgun (WGS) entry which is preliminary data.</text>
</comment>
<evidence type="ECO:0000313" key="4">
    <source>
        <dbReference type="Proteomes" id="UP001152523"/>
    </source>
</evidence>
<keyword evidence="2" id="KW-1133">Transmembrane helix</keyword>
<keyword evidence="2" id="KW-0472">Membrane</keyword>
<protein>
    <recommendedName>
        <fullName evidence="5">Protein APEM9</fullName>
    </recommendedName>
</protein>
<feature type="compositionally biased region" description="Basic and acidic residues" evidence="1">
    <location>
        <begin position="293"/>
        <end position="306"/>
    </location>
</feature>
<reference evidence="3" key="1">
    <citation type="submission" date="2022-07" db="EMBL/GenBank/DDBJ databases">
        <authorList>
            <person name="Macas J."/>
            <person name="Novak P."/>
            <person name="Neumann P."/>
        </authorList>
    </citation>
    <scope>NUCLEOTIDE SEQUENCE</scope>
</reference>
<dbReference type="EMBL" id="CAMAPF010000975">
    <property type="protein sequence ID" value="CAH9133195.1"/>
    <property type="molecule type" value="Genomic_DNA"/>
</dbReference>
<dbReference type="InterPro" id="IPR034571">
    <property type="entry name" value="APEM9"/>
</dbReference>
<keyword evidence="4" id="KW-1185">Reference proteome</keyword>
<dbReference type="PANTHER" id="PTHR36361:SF1">
    <property type="entry name" value="PROTEIN APEM9"/>
    <property type="match status" value="1"/>
</dbReference>
<evidence type="ECO:0000256" key="2">
    <source>
        <dbReference type="SAM" id="Phobius"/>
    </source>
</evidence>
<evidence type="ECO:0000256" key="1">
    <source>
        <dbReference type="SAM" id="MobiDB-lite"/>
    </source>
</evidence>
<sequence>MYFLPLPISDFQWTSISLCLIKDFSDLKDDIGGLTQGLTPRLLKSLSHQNHGLLESSFSIMLKVQFLIREMEEKWAAFDAAIRPYLVDIEQAHSDVTWCNFNKAASVSRSVLERLIERIRSNDSILKCVGSDSELEGLLGNAGLIFIQSLDELGRTSEILNELKVLFGSVTAIPAQLIITWSSFPMSDGLSSHFLEAVEEYLNSWQYMEEPYDHYACEIAHGGGFGMKNELAVNDYLDVAEIYAIAFLGRTLKNFDLALSWVEKASLPEENRQDLLRQLYSMNSSEPVTEIDEHLTESSSIEDHKTSSSNNQEKNLKQALVELFKKRAPFCWFRSIRLKFGNPGFVISNGKFFLCCAALVIFHFIRKSNLKRLRRCVRSWKVSVKAYLQGN</sequence>
<dbReference type="PANTHER" id="PTHR36361">
    <property type="entry name" value="PROTEIN APEM9"/>
    <property type="match status" value="1"/>
</dbReference>
<evidence type="ECO:0008006" key="5">
    <source>
        <dbReference type="Google" id="ProtNLM"/>
    </source>
</evidence>
<proteinExistence type="predicted"/>
<name>A0AAV0FCA5_9ASTE</name>
<gene>
    <name evidence="3" type="ORF">CEPIT_LOCUS32758</name>
</gene>
<accession>A0AAV0FCA5</accession>
<keyword evidence="2" id="KW-0812">Transmembrane</keyword>